<dbReference type="PATRIC" id="fig|758793.3.peg.59"/>
<dbReference type="STRING" id="758793.BRPE64_ACDS00570"/>
<name>R4WSG5_9BURK</name>
<dbReference type="OrthoDB" id="331868at2"/>
<reference evidence="1 2" key="2">
    <citation type="journal article" date="2018" name="Int. J. Syst. Evol. Microbiol.">
        <title>Burkholderia insecticola sp. nov., a gut symbiotic bacterium of the bean bug Riptortus pedestris.</title>
        <authorList>
            <person name="Takeshita K."/>
            <person name="Tamaki H."/>
            <person name="Ohbayashi T."/>
            <person name="Meng X.-Y."/>
            <person name="Sone T."/>
            <person name="Mitani Y."/>
            <person name="Peeters C."/>
            <person name="Kikuchi Y."/>
            <person name="Vandamme P."/>
        </authorList>
    </citation>
    <scope>NUCLEOTIDE SEQUENCE [LARGE SCALE GENOMIC DNA]</scope>
    <source>
        <strain evidence="1">RPE64</strain>
    </source>
</reference>
<organism evidence="1 2">
    <name type="scientific">Caballeronia insecticola</name>
    <dbReference type="NCBI Taxonomy" id="758793"/>
    <lineage>
        <taxon>Bacteria</taxon>
        <taxon>Pseudomonadati</taxon>
        <taxon>Pseudomonadota</taxon>
        <taxon>Betaproteobacteria</taxon>
        <taxon>Burkholderiales</taxon>
        <taxon>Burkholderiaceae</taxon>
        <taxon>Caballeronia</taxon>
    </lineage>
</organism>
<dbReference type="HOGENOM" id="CLU_179324_1_0_4"/>
<evidence type="ECO:0000313" key="1">
    <source>
        <dbReference type="EMBL" id="BAN21811.1"/>
    </source>
</evidence>
<evidence type="ECO:0008006" key="3">
    <source>
        <dbReference type="Google" id="ProtNLM"/>
    </source>
</evidence>
<proteinExistence type="predicted"/>
<dbReference type="InterPro" id="IPR032720">
    <property type="entry name" value="Cys_rich_CWC"/>
</dbReference>
<sequence>MMNDPSERNDAASADAESCAQCGAPFRCGVRAGDAACWCAALPALPHDRLSPGVGCLCPACLTRLTAQIERASRPA</sequence>
<dbReference type="KEGG" id="buo:BRPE64_ACDS00570"/>
<dbReference type="Proteomes" id="UP000013966">
    <property type="component" value="Chromosome 1"/>
</dbReference>
<gene>
    <name evidence="1" type="ORF">BRPE64_ACDS00570</name>
</gene>
<dbReference type="EMBL" id="AP013058">
    <property type="protein sequence ID" value="BAN21811.1"/>
    <property type="molecule type" value="Genomic_DNA"/>
</dbReference>
<dbReference type="Pfam" id="PF14375">
    <property type="entry name" value="Cys_rich_CWC"/>
    <property type="match status" value="1"/>
</dbReference>
<accession>R4WSG5</accession>
<dbReference type="RefSeq" id="WP_016343980.1">
    <property type="nucleotide sequence ID" value="NC_021287.1"/>
</dbReference>
<reference evidence="1 2" key="1">
    <citation type="journal article" date="2013" name="Genome Announc.">
        <title>Complete Genome Sequence of Burkholderia sp. Strain RPE64, Bacterial Symbiont of the Bean Bug Riptortus pedestris.</title>
        <authorList>
            <person name="Shibata T.F."/>
            <person name="Maeda T."/>
            <person name="Nikoh N."/>
            <person name="Yamaguchi K."/>
            <person name="Oshima K."/>
            <person name="Hattori M."/>
            <person name="Nishiyama T."/>
            <person name="Hasebe M."/>
            <person name="Fukatsu T."/>
            <person name="Kikuchi Y."/>
            <person name="Shigenobu S."/>
        </authorList>
    </citation>
    <scope>NUCLEOTIDE SEQUENCE [LARGE SCALE GENOMIC DNA]</scope>
</reference>
<keyword evidence="2" id="KW-1185">Reference proteome</keyword>
<protein>
    <recommendedName>
        <fullName evidence="3">Cysteine-rich CWC</fullName>
    </recommendedName>
</protein>
<dbReference type="AlphaFoldDB" id="R4WSG5"/>
<evidence type="ECO:0000313" key="2">
    <source>
        <dbReference type="Proteomes" id="UP000013966"/>
    </source>
</evidence>